<organism evidence="2 3">
    <name type="scientific">Trichuris muris</name>
    <name type="common">Mouse whipworm</name>
    <dbReference type="NCBI Taxonomy" id="70415"/>
    <lineage>
        <taxon>Eukaryota</taxon>
        <taxon>Metazoa</taxon>
        <taxon>Ecdysozoa</taxon>
        <taxon>Nematoda</taxon>
        <taxon>Enoplea</taxon>
        <taxon>Dorylaimia</taxon>
        <taxon>Trichinellida</taxon>
        <taxon>Trichuridae</taxon>
        <taxon>Trichuris</taxon>
    </lineage>
</organism>
<dbReference type="WBParaSite" id="TMUE_0000000982.1">
    <property type="protein sequence ID" value="TMUE_0000000982.1"/>
    <property type="gene ID" value="WBGene00296899"/>
</dbReference>
<feature type="compositionally biased region" description="Basic residues" evidence="1">
    <location>
        <begin position="248"/>
        <end position="259"/>
    </location>
</feature>
<feature type="region of interest" description="Disordered" evidence="1">
    <location>
        <begin position="236"/>
        <end position="259"/>
    </location>
</feature>
<evidence type="ECO:0000256" key="1">
    <source>
        <dbReference type="SAM" id="MobiDB-lite"/>
    </source>
</evidence>
<evidence type="ECO:0000313" key="2">
    <source>
        <dbReference type="Proteomes" id="UP000046395"/>
    </source>
</evidence>
<protein>
    <submittedName>
        <fullName evidence="3">Uncharacterized protein</fullName>
    </submittedName>
</protein>
<name>A0A5S6Q1Z9_TRIMR</name>
<evidence type="ECO:0000313" key="3">
    <source>
        <dbReference type="WBParaSite" id="TMUE_0000000982.1"/>
    </source>
</evidence>
<sequence length="259" mass="28640">MTIFECIPNGGSLGSHTELEYFERTLQRRSNMSALRLSEGRYAFFMLYASRRQHLADRRSVAPLLANAAAAAAERSLLDKAEEKKLNRIPQVAASEKGTAQRRSRRRVTVARRCGAQARRMCRLPVVVGSLDRDVAEGARPVPTAVVGNALAGLPTKYDYETDSEQVPRGKVEKNFEERVQQDVKPFGSKPMELSSFGRQSVETVRSDERHLGVSHWASGHVAPPMSGRRTMHLPTSGVTSDGWPSKGSRRRVNAHCGA</sequence>
<dbReference type="AlphaFoldDB" id="A0A5S6Q1Z9"/>
<keyword evidence="2" id="KW-1185">Reference proteome</keyword>
<reference evidence="3" key="1">
    <citation type="submission" date="2019-12" db="UniProtKB">
        <authorList>
            <consortium name="WormBaseParasite"/>
        </authorList>
    </citation>
    <scope>IDENTIFICATION</scope>
</reference>
<dbReference type="Proteomes" id="UP000046395">
    <property type="component" value="Unassembled WGS sequence"/>
</dbReference>
<accession>A0A5S6Q1Z9</accession>
<proteinExistence type="predicted"/>